<evidence type="ECO:0000313" key="3">
    <source>
        <dbReference type="WBParaSite" id="PSAMB.scaffold2989size20180.g19927.t1"/>
    </source>
</evidence>
<proteinExistence type="predicted"/>
<sequence>MDDERLREMPLAADRIRRTQTATGWSGQHGTRKLAHSNGPKDGQPTSEMTALDQPGGSSASCDSRTGRGHSLKMQPVPLSEGAGRSSLAETRRKASKPKRLPTKERTRAAGRRRGVDPARGFSVAATSGCCPDRTGAVPQQCTEPRSTQRPTRRPKVNKISCFLSRERTIARTAALKTTSR</sequence>
<reference evidence="3" key="1">
    <citation type="submission" date="2022-11" db="UniProtKB">
        <authorList>
            <consortium name="WormBaseParasite"/>
        </authorList>
    </citation>
    <scope>IDENTIFICATION</scope>
</reference>
<evidence type="ECO:0000256" key="1">
    <source>
        <dbReference type="SAM" id="MobiDB-lite"/>
    </source>
</evidence>
<evidence type="ECO:0000313" key="2">
    <source>
        <dbReference type="Proteomes" id="UP000887566"/>
    </source>
</evidence>
<dbReference type="Proteomes" id="UP000887566">
    <property type="component" value="Unplaced"/>
</dbReference>
<organism evidence="2 3">
    <name type="scientific">Plectus sambesii</name>
    <dbReference type="NCBI Taxonomy" id="2011161"/>
    <lineage>
        <taxon>Eukaryota</taxon>
        <taxon>Metazoa</taxon>
        <taxon>Ecdysozoa</taxon>
        <taxon>Nematoda</taxon>
        <taxon>Chromadorea</taxon>
        <taxon>Plectida</taxon>
        <taxon>Plectina</taxon>
        <taxon>Plectoidea</taxon>
        <taxon>Plectidae</taxon>
        <taxon>Plectus</taxon>
    </lineage>
</organism>
<feature type="compositionally biased region" description="Polar residues" evidence="1">
    <location>
        <begin position="138"/>
        <end position="150"/>
    </location>
</feature>
<name>A0A914W2A1_9BILA</name>
<feature type="compositionally biased region" description="Polar residues" evidence="1">
    <location>
        <begin position="19"/>
        <end position="29"/>
    </location>
</feature>
<dbReference type="AlphaFoldDB" id="A0A914W2A1"/>
<accession>A0A914W2A1</accession>
<protein>
    <submittedName>
        <fullName evidence="3">Uncharacterized protein</fullName>
    </submittedName>
</protein>
<dbReference type="WBParaSite" id="PSAMB.scaffold2989size20180.g19927.t1">
    <property type="protein sequence ID" value="PSAMB.scaffold2989size20180.g19927.t1"/>
    <property type="gene ID" value="PSAMB.scaffold2989size20180.g19927"/>
</dbReference>
<keyword evidence="2" id="KW-1185">Reference proteome</keyword>
<feature type="region of interest" description="Disordered" evidence="1">
    <location>
        <begin position="1"/>
        <end position="159"/>
    </location>
</feature>